<sequence length="306" mass="36245">MLMRISKEQIIRFIVPQFKWWFPCWYAFLADIALLAIFASVTNIVNVSKMEEKSGTLEWVKHKIVNWDDTNAWYSYGFKLKNDTTIYEQTILIERHFRPFIFNFNSVEDNPYCKRGDKVSFYLDSPPKQDKAFFEYDRQVKKNVTLCYGLKVNGEVAFNSIWIFRDTIAFSVLYVLGLFLTFPIIIMLTLDFGSNWHRTIGVDNNDQLIEKADSYWVNGMLLKKRNKNYKKAETIYLKVLKRSPKDYRALSMYASMLIEQKRYDDADTIYERMYKIDKGTANAVSESYSNIEGCEERAEYWSKKES</sequence>
<organism evidence="1 2">
    <name type="scientific">Prevotella intermedia</name>
    <dbReference type="NCBI Taxonomy" id="28131"/>
    <lineage>
        <taxon>Bacteria</taxon>
        <taxon>Pseudomonadati</taxon>
        <taxon>Bacteroidota</taxon>
        <taxon>Bacteroidia</taxon>
        <taxon>Bacteroidales</taxon>
        <taxon>Prevotellaceae</taxon>
        <taxon>Prevotella</taxon>
    </lineage>
</organism>
<evidence type="ECO:0000313" key="2">
    <source>
        <dbReference type="Proteomes" id="UP000230742"/>
    </source>
</evidence>
<reference evidence="1 2" key="1">
    <citation type="submission" date="2017-11" db="EMBL/GenBank/DDBJ databases">
        <title>Genome sequencing of Prevotella intermedia KCOM 1949.</title>
        <authorList>
            <person name="Kook J.-K."/>
            <person name="Park S.-N."/>
            <person name="Lim Y.K."/>
        </authorList>
    </citation>
    <scope>NUCLEOTIDE SEQUENCE [LARGE SCALE GENOMIC DNA]</scope>
    <source>
        <strain evidence="1 2">KCOM 1949</strain>
    </source>
</reference>
<dbReference type="Proteomes" id="UP000230742">
    <property type="component" value="Chromosome 2"/>
</dbReference>
<dbReference type="AlphaFoldDB" id="A0A2D3LN41"/>
<proteinExistence type="predicted"/>
<dbReference type="SUPFAM" id="SSF48452">
    <property type="entry name" value="TPR-like"/>
    <property type="match status" value="1"/>
</dbReference>
<protein>
    <submittedName>
        <fullName evidence="1">Uncharacterized protein</fullName>
    </submittedName>
</protein>
<evidence type="ECO:0000313" key="1">
    <source>
        <dbReference type="EMBL" id="ATV31921.1"/>
    </source>
</evidence>
<dbReference type="InterPro" id="IPR011990">
    <property type="entry name" value="TPR-like_helical_dom_sf"/>
</dbReference>
<dbReference type="EMBL" id="CP024728">
    <property type="protein sequence ID" value="ATV31921.1"/>
    <property type="molecule type" value="Genomic_DNA"/>
</dbReference>
<name>A0A2D3LN41_PREIN</name>
<dbReference type="Gene3D" id="1.25.40.10">
    <property type="entry name" value="Tetratricopeptide repeat domain"/>
    <property type="match status" value="1"/>
</dbReference>
<gene>
    <name evidence="1" type="ORF">CTM46_10420</name>
</gene>
<accession>A0A2D3LN41</accession>